<dbReference type="GO" id="GO:0005737">
    <property type="term" value="C:cytoplasm"/>
    <property type="evidence" value="ECO:0007669"/>
    <property type="project" value="TreeGrafter"/>
</dbReference>
<keyword evidence="8" id="KW-1185">Reference proteome</keyword>
<dbReference type="AlphaFoldDB" id="G4TCQ3"/>
<evidence type="ECO:0000256" key="4">
    <source>
        <dbReference type="ARBA" id="ARBA00022912"/>
    </source>
</evidence>
<dbReference type="InterPro" id="IPR016130">
    <property type="entry name" value="Tyr_Pase_AS"/>
</dbReference>
<comment type="similarity">
    <text evidence="1">Belongs to the protein-tyrosine phosphatase family. Non-receptor class dual specificity subfamily.</text>
</comment>
<dbReference type="PROSITE" id="PS50054">
    <property type="entry name" value="TYR_PHOSPHATASE_DUAL"/>
    <property type="match status" value="1"/>
</dbReference>
<protein>
    <recommendedName>
        <fullName evidence="2">protein-tyrosine-phosphatase</fullName>
        <ecNumber evidence="2">3.1.3.48</ecNumber>
    </recommendedName>
</protein>
<name>G4TCQ3_SERID</name>
<dbReference type="Proteomes" id="UP000007148">
    <property type="component" value="Unassembled WGS sequence"/>
</dbReference>
<evidence type="ECO:0000259" key="5">
    <source>
        <dbReference type="PROSITE" id="PS50054"/>
    </source>
</evidence>
<dbReference type="eggNOG" id="KOG1716">
    <property type="taxonomic scope" value="Eukaryota"/>
</dbReference>
<dbReference type="PROSITE" id="PS50056">
    <property type="entry name" value="TYR_PHOSPHATASE_2"/>
    <property type="match status" value="1"/>
</dbReference>
<dbReference type="GO" id="GO:0043409">
    <property type="term" value="P:negative regulation of MAPK cascade"/>
    <property type="evidence" value="ECO:0007669"/>
    <property type="project" value="TreeGrafter"/>
</dbReference>
<reference evidence="7 8" key="1">
    <citation type="journal article" date="2011" name="PLoS Pathog.">
        <title>Endophytic Life Strategies Decoded by Genome and Transcriptome Analyses of the Mutualistic Root Symbiont Piriformospora indica.</title>
        <authorList>
            <person name="Zuccaro A."/>
            <person name="Lahrmann U."/>
            <person name="Guldener U."/>
            <person name="Langen G."/>
            <person name="Pfiffi S."/>
            <person name="Biedenkopf D."/>
            <person name="Wong P."/>
            <person name="Samans B."/>
            <person name="Grimm C."/>
            <person name="Basiewicz M."/>
            <person name="Murat C."/>
            <person name="Martin F."/>
            <person name="Kogel K.H."/>
        </authorList>
    </citation>
    <scope>NUCLEOTIDE SEQUENCE [LARGE SCALE GENOMIC DNA]</scope>
    <source>
        <strain evidence="7 8">DSM 11827</strain>
    </source>
</reference>
<dbReference type="InterPro" id="IPR000387">
    <property type="entry name" value="Tyr_Pase_dom"/>
</dbReference>
<dbReference type="EC" id="3.1.3.48" evidence="2"/>
<organism evidence="7 8">
    <name type="scientific">Serendipita indica (strain DSM 11827)</name>
    <name type="common">Root endophyte fungus</name>
    <name type="synonym">Piriformospora indica</name>
    <dbReference type="NCBI Taxonomy" id="1109443"/>
    <lineage>
        <taxon>Eukaryota</taxon>
        <taxon>Fungi</taxon>
        <taxon>Dikarya</taxon>
        <taxon>Basidiomycota</taxon>
        <taxon>Agaricomycotina</taxon>
        <taxon>Agaricomycetes</taxon>
        <taxon>Sebacinales</taxon>
        <taxon>Serendipitaceae</taxon>
        <taxon>Serendipita</taxon>
    </lineage>
</organism>
<sequence length="252" mass="26659">MFGPGSRQIAQVLPYLYLSDISCASDAVVSQVGFTHIVSILSGPIPWLGPSPSCPATVLSITCDDDPEADITPHFDAVNAFIQDALLTSKSKDIKILIHCLAGVSRSPTICAAYLIKVYGMRRDDALALIRDRREVVEPNQGFLHQLAVYEAKVRGTTLPPTPNPHLMGSGMCATMMRAPTPTPTPTSAIAMSMSTPTPTPTSAIGMGMNTPTPTPTSASWAPCIVSAPTRNAAPRIRIPLAPSRAWSVPAA</sequence>
<dbReference type="Gene3D" id="3.90.190.10">
    <property type="entry name" value="Protein tyrosine phosphatase superfamily"/>
    <property type="match status" value="1"/>
</dbReference>
<dbReference type="GO" id="GO:0008330">
    <property type="term" value="F:protein tyrosine/threonine phosphatase activity"/>
    <property type="evidence" value="ECO:0007669"/>
    <property type="project" value="TreeGrafter"/>
</dbReference>
<dbReference type="InterPro" id="IPR029021">
    <property type="entry name" value="Prot-tyrosine_phosphatase-like"/>
</dbReference>
<proteinExistence type="inferred from homology"/>
<keyword evidence="3" id="KW-0378">Hydrolase</keyword>
<evidence type="ECO:0000313" key="7">
    <source>
        <dbReference type="EMBL" id="CCA69096.1"/>
    </source>
</evidence>
<dbReference type="CDD" id="cd14498">
    <property type="entry name" value="DSP"/>
    <property type="match status" value="1"/>
</dbReference>
<dbReference type="Pfam" id="PF00782">
    <property type="entry name" value="DSPc"/>
    <property type="match status" value="1"/>
</dbReference>
<dbReference type="GO" id="GO:0033550">
    <property type="term" value="F:MAP kinase tyrosine phosphatase activity"/>
    <property type="evidence" value="ECO:0007669"/>
    <property type="project" value="TreeGrafter"/>
</dbReference>
<dbReference type="OrthoDB" id="2017893at2759"/>
<dbReference type="PROSITE" id="PS00383">
    <property type="entry name" value="TYR_PHOSPHATASE_1"/>
    <property type="match status" value="1"/>
</dbReference>
<dbReference type="InterPro" id="IPR000340">
    <property type="entry name" value="Dual-sp_phosphatase_cat-dom"/>
</dbReference>
<evidence type="ECO:0000313" key="8">
    <source>
        <dbReference type="Proteomes" id="UP000007148"/>
    </source>
</evidence>
<dbReference type="InParanoid" id="G4TCQ3"/>
<dbReference type="OMA" id="TIDFIMI"/>
<dbReference type="STRING" id="1109443.G4TCQ3"/>
<dbReference type="EMBL" id="CAFZ01000047">
    <property type="protein sequence ID" value="CCA69096.1"/>
    <property type="molecule type" value="Genomic_DNA"/>
</dbReference>
<dbReference type="InterPro" id="IPR020422">
    <property type="entry name" value="TYR_PHOSPHATASE_DUAL_dom"/>
</dbReference>
<evidence type="ECO:0000256" key="3">
    <source>
        <dbReference type="ARBA" id="ARBA00022801"/>
    </source>
</evidence>
<feature type="domain" description="Tyrosine-protein phosphatase" evidence="5">
    <location>
        <begin position="8"/>
        <end position="156"/>
    </location>
</feature>
<dbReference type="PANTHER" id="PTHR10159">
    <property type="entry name" value="DUAL SPECIFICITY PROTEIN PHOSPHATASE"/>
    <property type="match status" value="1"/>
</dbReference>
<dbReference type="GO" id="GO:0017017">
    <property type="term" value="F:MAP kinase tyrosine/serine/threonine phosphatase activity"/>
    <property type="evidence" value="ECO:0007669"/>
    <property type="project" value="TreeGrafter"/>
</dbReference>
<dbReference type="PANTHER" id="PTHR10159:SF511">
    <property type="entry name" value="DUAL SPECIFICITY PROTEIN PHOSPHATASE 1"/>
    <property type="match status" value="1"/>
</dbReference>
<keyword evidence="4" id="KW-0904">Protein phosphatase</keyword>
<evidence type="ECO:0000256" key="2">
    <source>
        <dbReference type="ARBA" id="ARBA00013064"/>
    </source>
</evidence>
<gene>
    <name evidence="7" type="ORF">PIIN_02996</name>
</gene>
<dbReference type="SMART" id="SM00195">
    <property type="entry name" value="DSPc"/>
    <property type="match status" value="1"/>
</dbReference>
<dbReference type="SUPFAM" id="SSF52799">
    <property type="entry name" value="(Phosphotyrosine protein) phosphatases II"/>
    <property type="match status" value="1"/>
</dbReference>
<evidence type="ECO:0000256" key="1">
    <source>
        <dbReference type="ARBA" id="ARBA00008601"/>
    </source>
</evidence>
<comment type="caution">
    <text evidence="7">The sequence shown here is derived from an EMBL/GenBank/DDBJ whole genome shotgun (WGS) entry which is preliminary data.</text>
</comment>
<feature type="domain" description="Tyrosine specific protein phosphatases" evidence="6">
    <location>
        <begin position="72"/>
        <end position="134"/>
    </location>
</feature>
<accession>G4TCQ3</accession>
<dbReference type="HOGENOM" id="CLU_1103146_0_0_1"/>
<evidence type="ECO:0000259" key="6">
    <source>
        <dbReference type="PROSITE" id="PS50056"/>
    </source>
</evidence>